<dbReference type="InterPro" id="IPR036942">
    <property type="entry name" value="Beta-barrel_TonB_sf"/>
</dbReference>
<feature type="signal peptide" evidence="14">
    <location>
        <begin position="1"/>
        <end position="22"/>
    </location>
</feature>
<accession>A0A6C2CWB6</accession>
<proteinExistence type="inferred from homology"/>
<comment type="similarity">
    <text evidence="2 12 13">Belongs to the TonB-dependent receptor family.</text>
</comment>
<feature type="domain" description="TonB-dependent receptor plug" evidence="16">
    <location>
        <begin position="43"/>
        <end position="148"/>
    </location>
</feature>
<feature type="chain" id="PRO_5025460218" evidence="14">
    <location>
        <begin position="23"/>
        <end position="605"/>
    </location>
</feature>
<evidence type="ECO:0000256" key="2">
    <source>
        <dbReference type="ARBA" id="ARBA00009810"/>
    </source>
</evidence>
<organism evidence="17 18">
    <name type="scientific">Zoogloea oleivorans</name>
    <dbReference type="NCBI Taxonomy" id="1552750"/>
    <lineage>
        <taxon>Bacteria</taxon>
        <taxon>Pseudomonadati</taxon>
        <taxon>Pseudomonadota</taxon>
        <taxon>Betaproteobacteria</taxon>
        <taxon>Rhodocyclales</taxon>
        <taxon>Zoogloeaceae</taxon>
        <taxon>Zoogloea</taxon>
    </lineage>
</organism>
<feature type="domain" description="TonB-dependent receptor-like beta-barrel" evidence="15">
    <location>
        <begin position="177"/>
        <end position="578"/>
    </location>
</feature>
<dbReference type="PROSITE" id="PS52016">
    <property type="entry name" value="TONB_DEPENDENT_REC_3"/>
    <property type="match status" value="1"/>
</dbReference>
<evidence type="ECO:0000256" key="6">
    <source>
        <dbReference type="ARBA" id="ARBA00022729"/>
    </source>
</evidence>
<dbReference type="PANTHER" id="PTHR30069">
    <property type="entry name" value="TONB-DEPENDENT OUTER MEMBRANE RECEPTOR"/>
    <property type="match status" value="1"/>
</dbReference>
<evidence type="ECO:0000256" key="13">
    <source>
        <dbReference type="RuleBase" id="RU003357"/>
    </source>
</evidence>
<evidence type="ECO:0000256" key="11">
    <source>
        <dbReference type="ARBA" id="ARBA00023237"/>
    </source>
</evidence>
<dbReference type="Pfam" id="PF07715">
    <property type="entry name" value="Plug"/>
    <property type="match status" value="1"/>
</dbReference>
<dbReference type="SUPFAM" id="SSF56935">
    <property type="entry name" value="Porins"/>
    <property type="match status" value="1"/>
</dbReference>
<evidence type="ECO:0000313" key="18">
    <source>
        <dbReference type="Proteomes" id="UP000389128"/>
    </source>
</evidence>
<reference evidence="17 18" key="1">
    <citation type="submission" date="2019-01" db="EMBL/GenBank/DDBJ databases">
        <title>Zoogloea oleivorans genome sequencing and assembly.</title>
        <authorList>
            <person name="Tancsics A."/>
            <person name="Farkas M."/>
            <person name="Kriszt B."/>
            <person name="Maroti G."/>
            <person name="Horvath B."/>
        </authorList>
    </citation>
    <scope>NUCLEOTIDE SEQUENCE [LARGE SCALE GENOMIC DNA]</scope>
    <source>
        <strain evidence="17 18">Buc</strain>
    </source>
</reference>
<keyword evidence="7" id="KW-0406">Ion transport</keyword>
<keyword evidence="3 12" id="KW-0813">Transport</keyword>
<dbReference type="AlphaFoldDB" id="A0A6C2CWB6"/>
<keyword evidence="8 13" id="KW-0798">TonB box</keyword>
<keyword evidence="6 14" id="KW-0732">Signal</keyword>
<dbReference type="Gene3D" id="2.170.130.10">
    <property type="entry name" value="TonB-dependent receptor, plug domain"/>
    <property type="match status" value="1"/>
</dbReference>
<dbReference type="OrthoDB" id="183532at2"/>
<dbReference type="Pfam" id="PF00593">
    <property type="entry name" value="TonB_dep_Rec_b-barrel"/>
    <property type="match status" value="1"/>
</dbReference>
<dbReference type="Gene3D" id="2.40.170.20">
    <property type="entry name" value="TonB-dependent receptor, beta-barrel domain"/>
    <property type="match status" value="1"/>
</dbReference>
<evidence type="ECO:0000256" key="1">
    <source>
        <dbReference type="ARBA" id="ARBA00004571"/>
    </source>
</evidence>
<comment type="subcellular location">
    <subcellularLocation>
        <location evidence="1 12">Cell outer membrane</location>
        <topology evidence="1 12">Multi-pass membrane protein</topology>
    </subcellularLocation>
</comment>
<sequence length="605" mass="65467">MIIRLSAAAIAVAAAFPATTLAADNEQPIVVVTATRQVTRINEQLSDVTVLERADLENAGQNTVAEILARQPGLEYASNGGPGASSSVYMRGGANAKHTVVLIDGMRVGSASLGQFSWSRLPASQIERIEILRGPASALYGSDAIGGVIQIFTRRGEGPARANVEAGMGTYGTRSLSAGVAGGTAVFNYSLQATHNKTDGFTSRVGPTYNPDRDGFENNSASANFAYQLAKGHEIGLNLFQSEGSNHYDGTGRKTDYRNDLSVLSYGLYLKNIFSESWTSTLRAGQSTDKSFDIKNAVASSRFRTIQEQYVWQNDITTRVGRFLLAAERLQQQIDASSTYTQNDRTIDSFIVGWNASFEAHRLQTTLRRDSNSQFGDRNTGSLAYGYQISRAWRASASYGTAFKAPSFNDLYYPLDGFGYEGNPNLKPESSKNREAGLYYGSGGHEASLVWFSNKITDLISWSGRTSPVNIGSASLSGATLAYAGNVAGFKLAANATHQDTKDDSTGNRLARRAANFGTLSVGQKRGKWEWRTELYASGGRFDTDANTTRLGGYSLLNLYGSYSPDRDWSVFARANNVLDKEYVTAGGYETAGANVFFGVRYAPK</sequence>
<dbReference type="RefSeq" id="WP_148579077.1">
    <property type="nucleotide sequence ID" value="NZ_SDKK01000009.1"/>
</dbReference>
<dbReference type="InterPro" id="IPR039426">
    <property type="entry name" value="TonB-dep_rcpt-like"/>
</dbReference>
<gene>
    <name evidence="17" type="ORF">ETQ85_10855</name>
</gene>
<evidence type="ECO:0000256" key="9">
    <source>
        <dbReference type="ARBA" id="ARBA00023136"/>
    </source>
</evidence>
<protein>
    <submittedName>
        <fullName evidence="17">TonB-dependent receptor</fullName>
    </submittedName>
</protein>
<evidence type="ECO:0000256" key="10">
    <source>
        <dbReference type="ARBA" id="ARBA00023170"/>
    </source>
</evidence>
<dbReference type="EMBL" id="SDKK01000009">
    <property type="protein sequence ID" value="TYC58377.1"/>
    <property type="molecule type" value="Genomic_DNA"/>
</dbReference>
<evidence type="ECO:0000259" key="15">
    <source>
        <dbReference type="Pfam" id="PF00593"/>
    </source>
</evidence>
<dbReference type="GO" id="GO:0015889">
    <property type="term" value="P:cobalamin transport"/>
    <property type="evidence" value="ECO:0007669"/>
    <property type="project" value="TreeGrafter"/>
</dbReference>
<dbReference type="InterPro" id="IPR012910">
    <property type="entry name" value="Plug_dom"/>
</dbReference>
<evidence type="ECO:0000256" key="14">
    <source>
        <dbReference type="SAM" id="SignalP"/>
    </source>
</evidence>
<keyword evidence="9 12" id="KW-0472">Membrane</keyword>
<evidence type="ECO:0000256" key="4">
    <source>
        <dbReference type="ARBA" id="ARBA00022452"/>
    </source>
</evidence>
<keyword evidence="5 12" id="KW-0812">Transmembrane</keyword>
<dbReference type="InterPro" id="IPR000531">
    <property type="entry name" value="Beta-barrel_TonB"/>
</dbReference>
<evidence type="ECO:0000256" key="7">
    <source>
        <dbReference type="ARBA" id="ARBA00023065"/>
    </source>
</evidence>
<evidence type="ECO:0000259" key="16">
    <source>
        <dbReference type="Pfam" id="PF07715"/>
    </source>
</evidence>
<evidence type="ECO:0000256" key="12">
    <source>
        <dbReference type="PROSITE-ProRule" id="PRU01360"/>
    </source>
</evidence>
<dbReference type="GO" id="GO:0009279">
    <property type="term" value="C:cell outer membrane"/>
    <property type="evidence" value="ECO:0007669"/>
    <property type="project" value="UniProtKB-SubCell"/>
</dbReference>
<dbReference type="CDD" id="cd01347">
    <property type="entry name" value="ligand_gated_channel"/>
    <property type="match status" value="1"/>
</dbReference>
<keyword evidence="18" id="KW-1185">Reference proteome</keyword>
<evidence type="ECO:0000256" key="5">
    <source>
        <dbReference type="ARBA" id="ARBA00022692"/>
    </source>
</evidence>
<evidence type="ECO:0000313" key="17">
    <source>
        <dbReference type="EMBL" id="TYC58377.1"/>
    </source>
</evidence>
<keyword evidence="11 12" id="KW-0998">Cell outer membrane</keyword>
<name>A0A6C2CWB6_9RHOO</name>
<evidence type="ECO:0000256" key="3">
    <source>
        <dbReference type="ARBA" id="ARBA00022448"/>
    </source>
</evidence>
<evidence type="ECO:0000256" key="8">
    <source>
        <dbReference type="ARBA" id="ARBA00023077"/>
    </source>
</evidence>
<keyword evidence="10 17" id="KW-0675">Receptor</keyword>
<keyword evidence="4 12" id="KW-1134">Transmembrane beta strand</keyword>
<dbReference type="InterPro" id="IPR037066">
    <property type="entry name" value="Plug_dom_sf"/>
</dbReference>
<dbReference type="Proteomes" id="UP000389128">
    <property type="component" value="Unassembled WGS sequence"/>
</dbReference>
<comment type="caution">
    <text evidence="17">The sequence shown here is derived from an EMBL/GenBank/DDBJ whole genome shotgun (WGS) entry which is preliminary data.</text>
</comment>
<dbReference type="PANTHER" id="PTHR30069:SF53">
    <property type="entry name" value="COLICIN I RECEPTOR-RELATED"/>
    <property type="match status" value="1"/>
</dbReference>
<dbReference type="GO" id="GO:0006811">
    <property type="term" value="P:monoatomic ion transport"/>
    <property type="evidence" value="ECO:0007669"/>
    <property type="project" value="UniProtKB-KW"/>
</dbReference>